<evidence type="ECO:0000313" key="3">
    <source>
        <dbReference type="Proteomes" id="UP000253083"/>
    </source>
</evidence>
<keyword evidence="3" id="KW-1185">Reference proteome</keyword>
<gene>
    <name evidence="2" type="ORF">DFR28_101931</name>
</gene>
<accession>A0A395JPH7</accession>
<feature type="chain" id="PRO_5017282310" evidence="1">
    <location>
        <begin position="22"/>
        <end position="132"/>
    </location>
</feature>
<dbReference type="AlphaFoldDB" id="A0A395JPH7"/>
<reference evidence="2 3" key="1">
    <citation type="submission" date="2018-06" db="EMBL/GenBank/DDBJ databases">
        <title>Genomic Encyclopedia of Type Strains, Phase IV (KMG-IV): sequencing the most valuable type-strain genomes for metagenomic binning, comparative biology and taxonomic classification.</title>
        <authorList>
            <person name="Goeker M."/>
        </authorList>
    </citation>
    <scope>NUCLEOTIDE SEQUENCE [LARGE SCALE GENOMIC DNA]</scope>
    <source>
        <strain evidence="2 3">DSM 24032</strain>
    </source>
</reference>
<dbReference type="InParanoid" id="A0A395JPH7"/>
<organism evidence="2 3">
    <name type="scientific">Arenicella xantha</name>
    <dbReference type="NCBI Taxonomy" id="644221"/>
    <lineage>
        <taxon>Bacteria</taxon>
        <taxon>Pseudomonadati</taxon>
        <taxon>Pseudomonadota</taxon>
        <taxon>Gammaproteobacteria</taxon>
        <taxon>Arenicellales</taxon>
        <taxon>Arenicellaceae</taxon>
        <taxon>Arenicella</taxon>
    </lineage>
</organism>
<proteinExistence type="predicted"/>
<dbReference type="Proteomes" id="UP000253083">
    <property type="component" value="Unassembled WGS sequence"/>
</dbReference>
<name>A0A395JPH7_9GAMM</name>
<evidence type="ECO:0000313" key="2">
    <source>
        <dbReference type="EMBL" id="RBP53544.1"/>
    </source>
</evidence>
<dbReference type="PROSITE" id="PS51257">
    <property type="entry name" value="PROKAR_LIPOPROTEIN"/>
    <property type="match status" value="1"/>
</dbReference>
<keyword evidence="1" id="KW-0732">Signal</keyword>
<comment type="caution">
    <text evidence="2">The sequence shown here is derived from an EMBL/GenBank/DDBJ whole genome shotgun (WGS) entry which is preliminary data.</text>
</comment>
<sequence length="132" mass="14756">MKQRNFVAALLLLFACNSVFAGKYQPAELIIDFENSRAGGDMYTVRFSSDEESFIGCGVRFSLVGDEVFEYGFCQAKNSDTKESVFCSTERPEMVEAISSIAQLSFITFGWDKSGECTWIGNSTQSFYIPKI</sequence>
<dbReference type="EMBL" id="QNRT01000001">
    <property type="protein sequence ID" value="RBP53544.1"/>
    <property type="molecule type" value="Genomic_DNA"/>
</dbReference>
<dbReference type="OrthoDB" id="7064112at2"/>
<evidence type="ECO:0000256" key="1">
    <source>
        <dbReference type="SAM" id="SignalP"/>
    </source>
</evidence>
<protein>
    <submittedName>
        <fullName evidence="2">Uncharacterized protein</fullName>
    </submittedName>
</protein>
<feature type="signal peptide" evidence="1">
    <location>
        <begin position="1"/>
        <end position="21"/>
    </location>
</feature>
<dbReference type="RefSeq" id="WP_113953102.1">
    <property type="nucleotide sequence ID" value="NZ_QNRT01000001.1"/>
</dbReference>